<keyword evidence="2" id="KW-1185">Reference proteome</keyword>
<sequence length="100" mass="11245">MFANYAARHFLGKHKVMGKGLRLKLIKKQAANSVWMWPRVSCTEETKEDEARKQKIEKNILRGHVCVGSGSVSRSSSSNIKESPMLAYYTTKKPSISQSS</sequence>
<dbReference type="Proteomes" id="UP001153269">
    <property type="component" value="Unassembled WGS sequence"/>
</dbReference>
<evidence type="ECO:0000313" key="1">
    <source>
        <dbReference type="EMBL" id="CAB1433987.1"/>
    </source>
</evidence>
<protein>
    <submittedName>
        <fullName evidence="1">Uncharacterized protein</fullName>
    </submittedName>
</protein>
<dbReference type="AlphaFoldDB" id="A0A9N7UP38"/>
<reference evidence="1" key="1">
    <citation type="submission" date="2020-03" db="EMBL/GenBank/DDBJ databases">
        <authorList>
            <person name="Weist P."/>
        </authorList>
    </citation>
    <scope>NUCLEOTIDE SEQUENCE</scope>
</reference>
<dbReference type="EMBL" id="CADEAL010001616">
    <property type="protein sequence ID" value="CAB1433987.1"/>
    <property type="molecule type" value="Genomic_DNA"/>
</dbReference>
<accession>A0A9N7UP38</accession>
<organism evidence="1 2">
    <name type="scientific">Pleuronectes platessa</name>
    <name type="common">European plaice</name>
    <dbReference type="NCBI Taxonomy" id="8262"/>
    <lineage>
        <taxon>Eukaryota</taxon>
        <taxon>Metazoa</taxon>
        <taxon>Chordata</taxon>
        <taxon>Craniata</taxon>
        <taxon>Vertebrata</taxon>
        <taxon>Euteleostomi</taxon>
        <taxon>Actinopterygii</taxon>
        <taxon>Neopterygii</taxon>
        <taxon>Teleostei</taxon>
        <taxon>Neoteleostei</taxon>
        <taxon>Acanthomorphata</taxon>
        <taxon>Carangaria</taxon>
        <taxon>Pleuronectiformes</taxon>
        <taxon>Pleuronectoidei</taxon>
        <taxon>Pleuronectidae</taxon>
        <taxon>Pleuronectes</taxon>
    </lineage>
</organism>
<gene>
    <name evidence="1" type="ORF">PLEPLA_LOCUS22079</name>
</gene>
<name>A0A9N7UP38_PLEPL</name>
<evidence type="ECO:0000313" key="2">
    <source>
        <dbReference type="Proteomes" id="UP001153269"/>
    </source>
</evidence>
<proteinExistence type="predicted"/>
<comment type="caution">
    <text evidence="1">The sequence shown here is derived from an EMBL/GenBank/DDBJ whole genome shotgun (WGS) entry which is preliminary data.</text>
</comment>